<dbReference type="PROSITE" id="PS50297">
    <property type="entry name" value="ANK_REP_REGION"/>
    <property type="match status" value="5"/>
</dbReference>
<protein>
    <recommendedName>
        <fullName evidence="6">Ankyrin repeat protein</fullName>
    </recommendedName>
</protein>
<dbReference type="OrthoDB" id="20872at2759"/>
<evidence type="ECO:0008006" key="6">
    <source>
        <dbReference type="Google" id="ProtNLM"/>
    </source>
</evidence>
<name>A0A9P7I9M7_9HYPO</name>
<comment type="caution">
    <text evidence="4">The sequence shown here is derived from an EMBL/GenBank/DDBJ whole genome shotgun (WGS) entry which is preliminary data.</text>
</comment>
<dbReference type="InterPro" id="IPR002110">
    <property type="entry name" value="Ankyrin_rpt"/>
</dbReference>
<dbReference type="PRINTS" id="PR01415">
    <property type="entry name" value="ANKYRIN"/>
</dbReference>
<feature type="repeat" description="ANK" evidence="3">
    <location>
        <begin position="177"/>
        <end position="209"/>
    </location>
</feature>
<evidence type="ECO:0000256" key="1">
    <source>
        <dbReference type="ARBA" id="ARBA00022737"/>
    </source>
</evidence>
<evidence type="ECO:0000256" key="2">
    <source>
        <dbReference type="ARBA" id="ARBA00023043"/>
    </source>
</evidence>
<organism evidence="4 5">
    <name type="scientific">Fusarium xylarioides</name>
    <dbReference type="NCBI Taxonomy" id="221167"/>
    <lineage>
        <taxon>Eukaryota</taxon>
        <taxon>Fungi</taxon>
        <taxon>Dikarya</taxon>
        <taxon>Ascomycota</taxon>
        <taxon>Pezizomycotina</taxon>
        <taxon>Sordariomycetes</taxon>
        <taxon>Hypocreomycetidae</taxon>
        <taxon>Hypocreales</taxon>
        <taxon>Nectriaceae</taxon>
        <taxon>Fusarium</taxon>
        <taxon>Fusarium fujikuroi species complex</taxon>
    </lineage>
</organism>
<dbReference type="PROSITE" id="PS50088">
    <property type="entry name" value="ANK_REPEAT"/>
    <property type="match status" value="5"/>
</dbReference>
<reference evidence="4" key="2">
    <citation type="submission" date="2020-10" db="EMBL/GenBank/DDBJ databases">
        <authorList>
            <person name="Peck L.D."/>
            <person name="Nowell R.W."/>
            <person name="Flood J."/>
            <person name="Ryan M.J."/>
            <person name="Barraclough T.G."/>
        </authorList>
    </citation>
    <scope>NUCLEOTIDE SEQUENCE</scope>
    <source>
        <strain evidence="4">IMI 127659i</strain>
    </source>
</reference>
<dbReference type="EMBL" id="JADFTT010000035">
    <property type="protein sequence ID" value="KAG5771592.1"/>
    <property type="molecule type" value="Genomic_DNA"/>
</dbReference>
<dbReference type="AlphaFoldDB" id="A0A9P7I9M7"/>
<dbReference type="Proteomes" id="UP000750502">
    <property type="component" value="Unassembled WGS sequence"/>
</dbReference>
<gene>
    <name evidence="4" type="ORF">H9Q72_001898</name>
</gene>
<accession>A0A9P7I9M7</accession>
<dbReference type="PANTHER" id="PTHR24171">
    <property type="entry name" value="ANKYRIN REPEAT DOMAIN-CONTAINING PROTEIN 39-RELATED"/>
    <property type="match status" value="1"/>
</dbReference>
<dbReference type="Pfam" id="PF12796">
    <property type="entry name" value="Ank_2"/>
    <property type="match status" value="3"/>
</dbReference>
<evidence type="ECO:0000256" key="3">
    <source>
        <dbReference type="PROSITE-ProRule" id="PRU00023"/>
    </source>
</evidence>
<proteinExistence type="predicted"/>
<keyword evidence="5" id="KW-1185">Reference proteome</keyword>
<evidence type="ECO:0000313" key="4">
    <source>
        <dbReference type="EMBL" id="KAG5771592.1"/>
    </source>
</evidence>
<feature type="repeat" description="ANK" evidence="3">
    <location>
        <begin position="311"/>
        <end position="343"/>
    </location>
</feature>
<sequence>MEDCHPGLPQFGRDDGRRERQRYFPRDSLVCPLCDQIPEDAKWMMETGQYSEYEVSMSTWNHIADHFKSLSMMVIPSIGDPACEAAKQNQKLAIEAKASRWTLGRAEEPRLLPRAARSVALNSLGEVTEILTPNGPGIAFIGQGTKISLCSAAEQGLEAAVKLLVDSGARLEARDRSGLTPLSLAAERGHTSVVKILCMNGADPSAISGEDRHTPLSLAAINEHEDTIRVLIDAGSDMEARTAYFNKAPLHWAVFKHRVESTRLLLQRGARVNAKDTMNGTALCHSAGEGHLDIVKLLLEHGADTELTSSREEAPLSLAAQRGHVDVVRLLLAYGANIDAKNWDGKTALDVVRGDYYKRITYDEVVEVLRSH</sequence>
<feature type="repeat" description="ANK" evidence="3">
    <location>
        <begin position="211"/>
        <end position="243"/>
    </location>
</feature>
<keyword evidence="2 3" id="KW-0040">ANK repeat</keyword>
<reference evidence="4" key="1">
    <citation type="journal article" date="2020" name="bioRxiv">
        <title>Historical genomics reveals the evolutionary mechanisms behind multiple outbreaks of the host-specific coffee wilt pathogen Fusarium xylarioides.</title>
        <authorList>
            <person name="Peck D."/>
            <person name="Nowell R.W."/>
            <person name="Flood J."/>
            <person name="Ryan M.J."/>
            <person name="Barraclough T.G."/>
        </authorList>
    </citation>
    <scope>NUCLEOTIDE SEQUENCE</scope>
    <source>
        <strain evidence="4">IMI 127659i</strain>
    </source>
</reference>
<feature type="repeat" description="ANK" evidence="3">
    <location>
        <begin position="278"/>
        <end position="310"/>
    </location>
</feature>
<keyword evidence="1" id="KW-0677">Repeat</keyword>
<feature type="repeat" description="ANK" evidence="3">
    <location>
        <begin position="245"/>
        <end position="277"/>
    </location>
</feature>
<dbReference type="SMART" id="SM00248">
    <property type="entry name" value="ANK"/>
    <property type="match status" value="6"/>
</dbReference>
<evidence type="ECO:0000313" key="5">
    <source>
        <dbReference type="Proteomes" id="UP000750502"/>
    </source>
</evidence>
<dbReference type="Gene3D" id="1.25.40.20">
    <property type="entry name" value="Ankyrin repeat-containing domain"/>
    <property type="match status" value="2"/>
</dbReference>
<dbReference type="InterPro" id="IPR036770">
    <property type="entry name" value="Ankyrin_rpt-contain_sf"/>
</dbReference>
<dbReference type="SUPFAM" id="SSF48403">
    <property type="entry name" value="Ankyrin repeat"/>
    <property type="match status" value="1"/>
</dbReference>